<feature type="transmembrane region" description="Helical" evidence="14">
    <location>
        <begin position="87"/>
        <end position="105"/>
    </location>
</feature>
<reference evidence="18 19" key="1">
    <citation type="submission" date="2022-11" db="EMBL/GenBank/DDBJ databases">
        <title>Minimal conservation of predation-associated metabolite biosynthetic gene clusters underscores biosynthetic potential of Myxococcota including descriptions for ten novel species: Archangium lansinium sp. nov., Myxococcus landrumus sp. nov., Nannocystis bai.</title>
        <authorList>
            <person name="Ahearne A."/>
            <person name="Stevens C."/>
            <person name="Dowd S."/>
        </authorList>
    </citation>
    <scope>NUCLEOTIDE SEQUENCE [LARGE SCALE GENOMIC DNA]</scope>
    <source>
        <strain evidence="18 19">NCELM</strain>
    </source>
</reference>
<evidence type="ECO:0000256" key="13">
    <source>
        <dbReference type="SAM" id="Coils"/>
    </source>
</evidence>
<evidence type="ECO:0000259" key="16">
    <source>
        <dbReference type="PROSITE" id="PS50112"/>
    </source>
</evidence>
<evidence type="ECO:0000256" key="9">
    <source>
        <dbReference type="ARBA" id="ARBA00022840"/>
    </source>
</evidence>
<dbReference type="SUPFAM" id="SSF55874">
    <property type="entry name" value="ATPase domain of HSP90 chaperone/DNA topoisomerase II/histidine kinase"/>
    <property type="match status" value="1"/>
</dbReference>
<keyword evidence="4" id="KW-0597">Phosphoprotein</keyword>
<dbReference type="EC" id="2.7.13.3" evidence="3"/>
<evidence type="ECO:0000256" key="14">
    <source>
        <dbReference type="SAM" id="Phobius"/>
    </source>
</evidence>
<keyword evidence="19" id="KW-1185">Reference proteome</keyword>
<keyword evidence="12 14" id="KW-0472">Membrane</keyword>
<dbReference type="CDD" id="cd00130">
    <property type="entry name" value="PAS"/>
    <property type="match status" value="2"/>
</dbReference>
<dbReference type="InterPro" id="IPR050351">
    <property type="entry name" value="BphY/WalK/GraS-like"/>
</dbReference>
<dbReference type="InterPro" id="IPR000700">
    <property type="entry name" value="PAS-assoc_C"/>
</dbReference>
<dbReference type="SMART" id="SM00388">
    <property type="entry name" value="HisKA"/>
    <property type="match status" value="1"/>
</dbReference>
<feature type="domain" description="PAC" evidence="17">
    <location>
        <begin position="201"/>
        <end position="254"/>
    </location>
</feature>
<dbReference type="PANTHER" id="PTHR42878:SF7">
    <property type="entry name" value="SENSOR HISTIDINE KINASE GLRK"/>
    <property type="match status" value="1"/>
</dbReference>
<dbReference type="InterPro" id="IPR035965">
    <property type="entry name" value="PAS-like_dom_sf"/>
</dbReference>
<evidence type="ECO:0000256" key="11">
    <source>
        <dbReference type="ARBA" id="ARBA00023012"/>
    </source>
</evidence>
<feature type="coiled-coil region" evidence="13">
    <location>
        <begin position="113"/>
        <end position="140"/>
    </location>
</feature>
<keyword evidence="11" id="KW-0902">Two-component regulatory system</keyword>
<keyword evidence="13" id="KW-0175">Coiled coil</keyword>
<gene>
    <name evidence="18" type="ORF">POL58_43640</name>
</gene>
<protein>
    <recommendedName>
        <fullName evidence="3">histidine kinase</fullName>
        <ecNumber evidence="3">2.7.13.3</ecNumber>
    </recommendedName>
</protein>
<keyword evidence="10 14" id="KW-1133">Transmembrane helix</keyword>
<dbReference type="Pfam" id="PF13185">
    <property type="entry name" value="GAF_2"/>
    <property type="match status" value="1"/>
</dbReference>
<dbReference type="Pfam" id="PF00512">
    <property type="entry name" value="HisKA"/>
    <property type="match status" value="1"/>
</dbReference>
<dbReference type="Pfam" id="PF02518">
    <property type="entry name" value="HATPase_c"/>
    <property type="match status" value="1"/>
</dbReference>
<dbReference type="Gene3D" id="3.30.450.40">
    <property type="match status" value="1"/>
</dbReference>
<dbReference type="Pfam" id="PF08448">
    <property type="entry name" value="PAS_4"/>
    <property type="match status" value="1"/>
</dbReference>
<evidence type="ECO:0000313" key="19">
    <source>
        <dbReference type="Proteomes" id="UP001217838"/>
    </source>
</evidence>
<keyword evidence="9 18" id="KW-0067">ATP-binding</keyword>
<keyword evidence="8" id="KW-0418">Kinase</keyword>
<dbReference type="Gene3D" id="3.30.565.10">
    <property type="entry name" value="Histidine kinase-like ATPase, C-terminal domain"/>
    <property type="match status" value="1"/>
</dbReference>
<dbReference type="SUPFAM" id="SSF55781">
    <property type="entry name" value="GAF domain-like"/>
    <property type="match status" value="1"/>
</dbReference>
<dbReference type="CDD" id="cd00082">
    <property type="entry name" value="HisKA"/>
    <property type="match status" value="1"/>
</dbReference>
<dbReference type="SUPFAM" id="SSF47384">
    <property type="entry name" value="Homodimeric domain of signal transducing histidine kinase"/>
    <property type="match status" value="1"/>
</dbReference>
<dbReference type="Gene3D" id="2.10.70.100">
    <property type="match status" value="1"/>
</dbReference>
<dbReference type="InterPro" id="IPR003661">
    <property type="entry name" value="HisK_dim/P_dom"/>
</dbReference>
<feature type="transmembrane region" description="Helical" evidence="14">
    <location>
        <begin position="12"/>
        <end position="30"/>
    </location>
</feature>
<evidence type="ECO:0000259" key="15">
    <source>
        <dbReference type="PROSITE" id="PS50109"/>
    </source>
</evidence>
<dbReference type="GO" id="GO:0005524">
    <property type="term" value="F:ATP binding"/>
    <property type="evidence" value="ECO:0007669"/>
    <property type="project" value="UniProtKB-KW"/>
</dbReference>
<feature type="transmembrane region" description="Helical" evidence="14">
    <location>
        <begin position="50"/>
        <end position="75"/>
    </location>
</feature>
<dbReference type="InterPro" id="IPR036890">
    <property type="entry name" value="HATPase_C_sf"/>
</dbReference>
<dbReference type="SMART" id="SM00387">
    <property type="entry name" value="HATPase_c"/>
    <property type="match status" value="1"/>
</dbReference>
<dbReference type="RefSeq" id="WP_272009194.1">
    <property type="nucleotide sequence ID" value="NZ_JAQNDN010000025.1"/>
</dbReference>
<dbReference type="PROSITE" id="PS50113">
    <property type="entry name" value="PAC"/>
    <property type="match status" value="1"/>
</dbReference>
<name>A0ABT5BP08_9BACT</name>
<evidence type="ECO:0000256" key="3">
    <source>
        <dbReference type="ARBA" id="ARBA00012438"/>
    </source>
</evidence>
<dbReference type="SMART" id="SM00065">
    <property type="entry name" value="GAF"/>
    <property type="match status" value="1"/>
</dbReference>
<dbReference type="Pfam" id="PF13493">
    <property type="entry name" value="DUF4118"/>
    <property type="match status" value="1"/>
</dbReference>
<dbReference type="InterPro" id="IPR003594">
    <property type="entry name" value="HATPase_dom"/>
</dbReference>
<comment type="caution">
    <text evidence="18">The sequence shown here is derived from an EMBL/GenBank/DDBJ whole genome shotgun (WGS) entry which is preliminary data.</text>
</comment>
<dbReference type="Pfam" id="PF08447">
    <property type="entry name" value="PAS_3"/>
    <property type="match status" value="1"/>
</dbReference>
<comment type="catalytic activity">
    <reaction evidence="1">
        <text>ATP + protein L-histidine = ADP + protein N-phospho-L-histidine.</text>
        <dbReference type="EC" id="2.7.13.3"/>
    </reaction>
</comment>
<dbReference type="Gene3D" id="3.30.450.20">
    <property type="entry name" value="PAS domain"/>
    <property type="match status" value="2"/>
</dbReference>
<evidence type="ECO:0000256" key="5">
    <source>
        <dbReference type="ARBA" id="ARBA00022679"/>
    </source>
</evidence>
<dbReference type="PANTHER" id="PTHR42878">
    <property type="entry name" value="TWO-COMPONENT HISTIDINE KINASE"/>
    <property type="match status" value="1"/>
</dbReference>
<dbReference type="InterPro" id="IPR038318">
    <property type="entry name" value="KdpD_sf"/>
</dbReference>
<evidence type="ECO:0000256" key="10">
    <source>
        <dbReference type="ARBA" id="ARBA00022989"/>
    </source>
</evidence>
<feature type="domain" description="Histidine kinase" evidence="15">
    <location>
        <begin position="567"/>
        <end position="782"/>
    </location>
</feature>
<evidence type="ECO:0000259" key="17">
    <source>
        <dbReference type="PROSITE" id="PS50113"/>
    </source>
</evidence>
<dbReference type="SMART" id="SM00091">
    <property type="entry name" value="PAS"/>
    <property type="match status" value="2"/>
</dbReference>
<dbReference type="PROSITE" id="PS50112">
    <property type="entry name" value="PAS"/>
    <property type="match status" value="1"/>
</dbReference>
<dbReference type="Proteomes" id="UP001217838">
    <property type="component" value="Unassembled WGS sequence"/>
</dbReference>
<dbReference type="Gene3D" id="1.10.287.130">
    <property type="match status" value="1"/>
</dbReference>
<keyword evidence="6 14" id="KW-0812">Transmembrane</keyword>
<proteinExistence type="predicted"/>
<dbReference type="InterPro" id="IPR003018">
    <property type="entry name" value="GAF"/>
</dbReference>
<evidence type="ECO:0000256" key="7">
    <source>
        <dbReference type="ARBA" id="ARBA00022741"/>
    </source>
</evidence>
<evidence type="ECO:0000256" key="1">
    <source>
        <dbReference type="ARBA" id="ARBA00000085"/>
    </source>
</evidence>
<dbReference type="InterPro" id="IPR025201">
    <property type="entry name" value="KdpD_TM"/>
</dbReference>
<comment type="subcellular location">
    <subcellularLocation>
        <location evidence="2">Membrane</location>
        <topology evidence="2">Multi-pass membrane protein</topology>
    </subcellularLocation>
</comment>
<keyword evidence="5" id="KW-0808">Transferase</keyword>
<dbReference type="InterPro" id="IPR005467">
    <property type="entry name" value="His_kinase_dom"/>
</dbReference>
<dbReference type="InterPro" id="IPR036097">
    <property type="entry name" value="HisK_dim/P_sf"/>
</dbReference>
<organism evidence="18 19">
    <name type="scientific">Nannocystis radixulma</name>
    <dbReference type="NCBI Taxonomy" id="2995305"/>
    <lineage>
        <taxon>Bacteria</taxon>
        <taxon>Pseudomonadati</taxon>
        <taxon>Myxococcota</taxon>
        <taxon>Polyangia</taxon>
        <taxon>Nannocystales</taxon>
        <taxon>Nannocystaceae</taxon>
        <taxon>Nannocystis</taxon>
    </lineage>
</organism>
<dbReference type="InterPro" id="IPR013655">
    <property type="entry name" value="PAS_fold_3"/>
</dbReference>
<dbReference type="SUPFAM" id="SSF55785">
    <property type="entry name" value="PYP-like sensor domain (PAS domain)"/>
    <property type="match status" value="2"/>
</dbReference>
<evidence type="ECO:0000256" key="8">
    <source>
        <dbReference type="ARBA" id="ARBA00022777"/>
    </source>
</evidence>
<dbReference type="InterPro" id="IPR000014">
    <property type="entry name" value="PAS"/>
</dbReference>
<dbReference type="NCBIfam" id="TIGR00229">
    <property type="entry name" value="sensory_box"/>
    <property type="match status" value="1"/>
</dbReference>
<dbReference type="InterPro" id="IPR013656">
    <property type="entry name" value="PAS_4"/>
</dbReference>
<dbReference type="InterPro" id="IPR004358">
    <property type="entry name" value="Sig_transdc_His_kin-like_C"/>
</dbReference>
<evidence type="ECO:0000256" key="6">
    <source>
        <dbReference type="ARBA" id="ARBA00022692"/>
    </source>
</evidence>
<feature type="domain" description="PAS" evidence="16">
    <location>
        <begin position="146"/>
        <end position="201"/>
    </location>
</feature>
<dbReference type="PRINTS" id="PR00344">
    <property type="entry name" value="BCTRLSENSOR"/>
</dbReference>
<sequence length="788" mass="86783">MTAVVARARVRRVTVAALAPIVALAVQLLLRPVVSPTAWPLCFYPAVSFASWVGGVSVGLWATAWSVVLAWWFFVAPAHSFAEVERSGVVACMIFGGVGVTLSVLHGRARIDGSAAQRERARLEQALHEHRADLDRAQAIAHVGSWRIDFTSDEVEWSAECYRIFGVATGTPMPVEAFFEIVHPDDRERVERAWQAALAGAVYDIEHRIVMEGQVKWVRERAEIDLDAEGRPLRCIGTTQDITLRKHATEALRRAHAGERRLRAELEELTQATTAVSEAVAELPHSDVTTVMRVIARQAQVLTQARYVAVGLSRESDAMLDPWVAIGVPEEVERQIGRQPRAVGLLGAVARDGRTIRTADLQRHAEFRGFPPGHPDMHSFLGVPIRFHGRPVGNIFMTEKIGAAEFSPQDQRLIEVLAARAGAALEIATLYTGESFQRAWLQTVIDQLPEGVVVLDRNGTVELMNRAAVGLARRPGTKYSAEDRLYDLRDTADRRVPFSEMPTARALRGEHIAGAEYVMVAGERRVPVLVSATPIVVDGSIAGVAVVFQDIAPLKELERLREEWTSIVAHDLRQPVAIIALTAQGLLRAGGFAEATERERRGLQRIHTASKRLSRMIDDLLDASRIESRRLTLMPRMVDLVALTASVVEQTRDSTPEAVIRLVAEGPQMAWVDPDRIQQVLDNLLSNAVKYGEPGREIGVEVSDSDTEVEIRVTNHGVGISAEQQKQLFNRFVRARQERTVPGLGLGLYISHGIVDAHRGHLWVESTPGATTCFHCVLPRSPQASQAA</sequence>
<dbReference type="InterPro" id="IPR029016">
    <property type="entry name" value="GAF-like_dom_sf"/>
</dbReference>
<dbReference type="Gene3D" id="1.20.120.620">
    <property type="entry name" value="Backbone structure of the membrane domain of e. Coli histidine kinase receptor kdpd"/>
    <property type="match status" value="1"/>
</dbReference>
<evidence type="ECO:0000313" key="18">
    <source>
        <dbReference type="EMBL" id="MDC0674722.1"/>
    </source>
</evidence>
<evidence type="ECO:0000256" key="4">
    <source>
        <dbReference type="ARBA" id="ARBA00022553"/>
    </source>
</evidence>
<evidence type="ECO:0000256" key="2">
    <source>
        <dbReference type="ARBA" id="ARBA00004141"/>
    </source>
</evidence>
<keyword evidence="7" id="KW-0547">Nucleotide-binding</keyword>
<accession>A0ABT5BP08</accession>
<dbReference type="EMBL" id="JAQNDN010000025">
    <property type="protein sequence ID" value="MDC0674722.1"/>
    <property type="molecule type" value="Genomic_DNA"/>
</dbReference>
<dbReference type="PROSITE" id="PS50109">
    <property type="entry name" value="HIS_KIN"/>
    <property type="match status" value="1"/>
</dbReference>
<evidence type="ECO:0000256" key="12">
    <source>
        <dbReference type="ARBA" id="ARBA00023136"/>
    </source>
</evidence>